<accession>A0ACC1T9A7</accession>
<reference evidence="1" key="1">
    <citation type="submission" date="2022-07" db="EMBL/GenBank/DDBJ databases">
        <title>Genome Sequence of Phlebia brevispora.</title>
        <authorList>
            <person name="Buettner E."/>
        </authorList>
    </citation>
    <scope>NUCLEOTIDE SEQUENCE</scope>
    <source>
        <strain evidence="1">MPL23</strain>
    </source>
</reference>
<protein>
    <submittedName>
        <fullName evidence="1">Uncharacterized protein</fullName>
    </submittedName>
</protein>
<sequence>MQCDPHHDNDKMKGLPLIKVLSTHRISSHISAVMRKPAAARSAVLQGHHTSSKVAQCNICGVEWNAKGLASHRCACLKRQEEVNQDFRMRQMETGQVLGGAGNILSPGSAFCNVVYLYPHVMFTFAAVSSQRKVYTILRQHLEDHPTSSFLFHRLAVSPTIFSSRRMHVSSPKEDQCVLTAPRLKARTSAASARSWLAAVVVFLDVRILTALHGFDACYRCGTTTLHQASCGTNSISSCIHTIFCLKYQFRNLHLGVLVVCSFHLVSCIHALCTKMLLLSLFTHIAPELARECLTQRYNMPYDMPLSVWQPNCPSQWRCLSRDYPSAVGELPSLPKDLRAVVTASSVLDLYSEALCSGCILSVELEYHDPGCSVHGLEICDGDSGQEPDSAGYACDAEAQNLPASDVPVEIANMSTLLEDDDIMTIYHPASGLSAKIEHFGDYGADEDAIRDHVSDFHLTAKFGSQVEFEFAELILDAGLNHKETDRLLKIVHKIRAGAPFSFKTHTDIESAWDTAGRWHASFQKTTLALPYKDREYQFTVQHRNLWQYALDIIADPNFVKYMKWNARQLFKFDATTQRFKLFVHEPWTGTLWWKIQCLLPFGAKPVCFIVYSDKTHLSSLGSETGYPVMARILNLDVDIRNGYGPAGGQVIGWLPKIEEEETEKGKPAFINLKRGMWHACYRKILELLLSAAKTGHMWKCGDNKERWLFPVILLLTADYEEQTTMLLTRGNNGLFPCPVCLIPHDKQHNLDLFWPRRNTEEAKAIVQNYNLSSTVKNQLLKNLGLRDVENVFWEFPRMNPHESVCFDRLHFNHIDLFGDHLWGVLNDLLEDGDRSMCAAVDRQASLLPRWRNLNHFSKISVIFAAHHVVTEEACPLGFLLLCCIRAYLEHDMYLAMEVHTEETIALGCAALSEFGALIDILSQRYPDKKWDFIKLHWQTHSYDEIWAKGATRNYNTKPFEKLHGEFKTTYRERTNYKQVDNQILHVNHQLVTAHSIRANLDIFERYCKEIAEEDTNTDTNNTKPLPFPQHFESKHVYIGSGSRPMSFERVQAEHLNDVAFARLCLRFARYLTEFMPKPNGEQWRIGPECKLQFFKFLKVKFESKVTWRQEMDYLHCNPCFYGQPRYDGVLIKLDEANVLFGKLVFIFTCQLGEDKHAFALIQPLDMPTGELLQKDRQLHLYRLHAHARQHSIFIPIEFIIRGALVAEDPLTPDDFFVMDIVDTDWFLHCRNIFSHRIVW</sequence>
<evidence type="ECO:0000313" key="1">
    <source>
        <dbReference type="EMBL" id="KAJ3555947.1"/>
    </source>
</evidence>
<dbReference type="EMBL" id="JANHOG010000285">
    <property type="protein sequence ID" value="KAJ3555947.1"/>
    <property type="molecule type" value="Genomic_DNA"/>
</dbReference>
<dbReference type="Proteomes" id="UP001148662">
    <property type="component" value="Unassembled WGS sequence"/>
</dbReference>
<organism evidence="1 2">
    <name type="scientific">Phlebia brevispora</name>
    <dbReference type="NCBI Taxonomy" id="194682"/>
    <lineage>
        <taxon>Eukaryota</taxon>
        <taxon>Fungi</taxon>
        <taxon>Dikarya</taxon>
        <taxon>Basidiomycota</taxon>
        <taxon>Agaricomycotina</taxon>
        <taxon>Agaricomycetes</taxon>
        <taxon>Polyporales</taxon>
        <taxon>Meruliaceae</taxon>
        <taxon>Phlebia</taxon>
    </lineage>
</organism>
<name>A0ACC1T9A7_9APHY</name>
<evidence type="ECO:0000313" key="2">
    <source>
        <dbReference type="Proteomes" id="UP001148662"/>
    </source>
</evidence>
<keyword evidence="2" id="KW-1185">Reference proteome</keyword>
<gene>
    <name evidence="1" type="ORF">NM688_g2296</name>
</gene>
<comment type="caution">
    <text evidence="1">The sequence shown here is derived from an EMBL/GenBank/DDBJ whole genome shotgun (WGS) entry which is preliminary data.</text>
</comment>
<proteinExistence type="predicted"/>